<organism evidence="2 3">
    <name type="scientific">Thermococcus cleftensis (strain DSM 27260 / KACC 17922 / CL1)</name>
    <dbReference type="NCBI Taxonomy" id="163003"/>
    <lineage>
        <taxon>Archaea</taxon>
        <taxon>Methanobacteriati</taxon>
        <taxon>Methanobacteriota</taxon>
        <taxon>Thermococci</taxon>
        <taxon>Thermococcales</taxon>
        <taxon>Thermococcaceae</taxon>
        <taxon>Thermococcus</taxon>
    </lineage>
</organism>
<sequence length="364" mass="40917">MVLLTVVQWWSYRQVGEMLEGYPGSRVVAHYHENVSPILPALYVRSLEDSLLGYSYLPSTGEYYLLVRGREGKPDEHYRLELMGLERSYSNFLNLTSEYIALWSETGNESTFIHAMSLFRITLEVRSELEKLKRGENVTEILVRPPYPYRLFHGGNPVPGEIVVSLLLLAGAILLLSRIDVLIEMLSDFRNLALLLALIIGVSFISYGLLQEHDPLLGVESKWEDKLNFCGERAYYVPRNARVDSLLLDAVGSAEYVRVERWNGRALSITLALLPERAEGLLDNLSEETTVLYVYSLPSWPERLEIDDALVSLVREDLLETGGLDEGAVDAVMSASLNGLERSGREFGFCANVTILEFDFGGIG</sequence>
<dbReference type="HOGENOM" id="CLU_759968_0_0_2"/>
<feature type="transmembrane region" description="Helical" evidence="1">
    <location>
        <begin position="191"/>
        <end position="210"/>
    </location>
</feature>
<evidence type="ECO:0000313" key="2">
    <source>
        <dbReference type="EMBL" id="AFL95901.1"/>
    </source>
</evidence>
<proteinExistence type="predicted"/>
<accession>I3ZW17</accession>
<protein>
    <submittedName>
        <fullName evidence="2">Uncharacterized protein</fullName>
    </submittedName>
</protein>
<dbReference type="Proteomes" id="UP000006064">
    <property type="component" value="Chromosome"/>
</dbReference>
<dbReference type="AlphaFoldDB" id="I3ZW17"/>
<evidence type="ECO:0000256" key="1">
    <source>
        <dbReference type="SAM" id="Phobius"/>
    </source>
</evidence>
<evidence type="ECO:0000313" key="3">
    <source>
        <dbReference type="Proteomes" id="UP000006064"/>
    </source>
</evidence>
<name>I3ZW17_THECF</name>
<reference evidence="2 3" key="1">
    <citation type="journal article" date="2012" name="J. Bacteriol.">
        <title>Complete Genome Sequence of the Hyperthermophilic Archaeon Thermococcus sp. Strain CL1, Isolated from a Paralvinella sp. Polychaete Worm Collected from a Hydrothermal Vent.</title>
        <authorList>
            <person name="Jung J.H."/>
            <person name="Holden J.F."/>
            <person name="Seo D.H."/>
            <person name="Park K.H."/>
            <person name="Shin H."/>
            <person name="Ryu S."/>
            <person name="Lee J.H."/>
            <person name="Park C.S."/>
        </authorList>
    </citation>
    <scope>NUCLEOTIDE SEQUENCE [LARGE SCALE GENOMIC DNA]</scope>
    <source>
        <strain evidence="3">DSM 27260 / KACC 17922 / CL1</strain>
    </source>
</reference>
<keyword evidence="3" id="KW-1185">Reference proteome</keyword>
<dbReference type="EMBL" id="CP003651">
    <property type="protein sequence ID" value="AFL95901.1"/>
    <property type="molecule type" value="Genomic_DNA"/>
</dbReference>
<keyword evidence="1" id="KW-1133">Transmembrane helix</keyword>
<dbReference type="KEGG" id="thm:CL1_1704"/>
<keyword evidence="1" id="KW-0472">Membrane</keyword>
<dbReference type="STRING" id="163003.CL1_1704"/>
<keyword evidence="1" id="KW-0812">Transmembrane</keyword>
<feature type="transmembrane region" description="Helical" evidence="1">
    <location>
        <begin position="162"/>
        <end position="179"/>
    </location>
</feature>
<gene>
    <name evidence="2" type="ORF">CL1_1704</name>
</gene>